<evidence type="ECO:0000256" key="4">
    <source>
        <dbReference type="ARBA" id="ARBA00022827"/>
    </source>
</evidence>
<dbReference type="Pfam" id="PF00441">
    <property type="entry name" value="Acyl-CoA_dh_1"/>
    <property type="match status" value="1"/>
</dbReference>
<proteinExistence type="inferred from homology"/>
<dbReference type="InterPro" id="IPR046373">
    <property type="entry name" value="Acyl-CoA_Oxase/DH_mid-dom_sf"/>
</dbReference>
<dbReference type="InterPro" id="IPR009075">
    <property type="entry name" value="AcylCo_DH/oxidase_C"/>
</dbReference>
<comment type="cofactor">
    <cofactor evidence="1">
        <name>FAD</name>
        <dbReference type="ChEBI" id="CHEBI:57692"/>
    </cofactor>
</comment>
<keyword evidence="3" id="KW-0285">Flavoprotein</keyword>
<dbReference type="InterPro" id="IPR013786">
    <property type="entry name" value="AcylCoA_DH/ox_N"/>
</dbReference>
<sequence length="367" mass="39711">MILNEEQAMLKETVAQFFAEQAPVACLRQLGEGSSSVAYDPHLWSEMVALGLTGITVPEEFEGLNFGWLAVGAIAQEAGRRLVASPFLSSVVFAQNLLLNCGSRHQIETYLPKLISGDQTGSVALDEGRFFNPHATELSVVDGRLTGVKTRVLNGQTSNLLLCVARRASGALGVALIPRDLAGVEVEAKRAMDLHGYASISFNGVNDAHIEWLEGESVDTGITRAIDQATIVLAAEMMGSAREVLKRTVEYLGEREQFDVKLGSFQALQHRCAQMFCELELAESAVSAALTGLDENAANLSLLCSAAKALANDCFTLISSEAIQLHGGMGVTEEMDMGLFLKRSRVCNQLLGSSSYHRDRFARLHEF</sequence>
<dbReference type="Proteomes" id="UP001317963">
    <property type="component" value="Chromosome"/>
</dbReference>
<dbReference type="RefSeq" id="WP_279240998.1">
    <property type="nucleotide sequence ID" value="NZ_CP036501.1"/>
</dbReference>
<dbReference type="Gene3D" id="2.40.110.10">
    <property type="entry name" value="Butyryl-CoA Dehydrogenase, subunit A, domain 2"/>
    <property type="match status" value="1"/>
</dbReference>
<evidence type="ECO:0000259" key="6">
    <source>
        <dbReference type="Pfam" id="PF00441"/>
    </source>
</evidence>
<evidence type="ECO:0000256" key="1">
    <source>
        <dbReference type="ARBA" id="ARBA00001974"/>
    </source>
</evidence>
<dbReference type="SUPFAM" id="SSF56645">
    <property type="entry name" value="Acyl-CoA dehydrogenase NM domain-like"/>
    <property type="match status" value="1"/>
</dbReference>
<dbReference type="PANTHER" id="PTHR43884:SF20">
    <property type="entry name" value="ACYL-COA DEHYDROGENASE FADE28"/>
    <property type="match status" value="1"/>
</dbReference>
<feature type="domain" description="Acyl-CoA dehydrogenase/oxidase C-terminal" evidence="6">
    <location>
        <begin position="223"/>
        <end position="363"/>
    </location>
</feature>
<dbReference type="InterPro" id="IPR036250">
    <property type="entry name" value="AcylCo_DH-like_C"/>
</dbReference>
<dbReference type="CDD" id="cd00567">
    <property type="entry name" value="ACAD"/>
    <property type="match status" value="1"/>
</dbReference>
<dbReference type="Gene3D" id="1.20.140.10">
    <property type="entry name" value="Butyryl-CoA Dehydrogenase, subunit A, domain 3"/>
    <property type="match status" value="1"/>
</dbReference>
<dbReference type="EMBL" id="CP036501">
    <property type="protein sequence ID" value="UZP74545.1"/>
    <property type="molecule type" value="Genomic_DNA"/>
</dbReference>
<dbReference type="PANTHER" id="PTHR43884">
    <property type="entry name" value="ACYL-COA DEHYDROGENASE"/>
    <property type="match status" value="1"/>
</dbReference>
<evidence type="ECO:0000313" key="8">
    <source>
        <dbReference type="EMBL" id="UZP74545.1"/>
    </source>
</evidence>
<feature type="domain" description="Acyl-CoA dehydrogenase/oxidase N-terminal" evidence="7">
    <location>
        <begin position="4"/>
        <end position="118"/>
    </location>
</feature>
<dbReference type="InterPro" id="IPR037069">
    <property type="entry name" value="AcylCoA_DH/ox_N_sf"/>
</dbReference>
<dbReference type="InterPro" id="IPR009100">
    <property type="entry name" value="AcylCoA_DH/oxidase_NM_dom_sf"/>
</dbReference>
<evidence type="ECO:0000259" key="7">
    <source>
        <dbReference type="Pfam" id="PF02771"/>
    </source>
</evidence>
<name>A0ABY6Q6M5_9GAMM</name>
<keyword evidence="9" id="KW-1185">Reference proteome</keyword>
<evidence type="ECO:0000256" key="5">
    <source>
        <dbReference type="ARBA" id="ARBA00023002"/>
    </source>
</evidence>
<evidence type="ECO:0000313" key="9">
    <source>
        <dbReference type="Proteomes" id="UP001317963"/>
    </source>
</evidence>
<organism evidence="8 9">
    <name type="scientific">Candidatus Paraluminiphilus aquimaris</name>
    <dbReference type="NCBI Taxonomy" id="2518994"/>
    <lineage>
        <taxon>Bacteria</taxon>
        <taxon>Pseudomonadati</taxon>
        <taxon>Pseudomonadota</taxon>
        <taxon>Gammaproteobacteria</taxon>
        <taxon>Cellvibrionales</taxon>
        <taxon>Halieaceae</taxon>
        <taxon>Candidatus Paraluminiphilus</taxon>
    </lineage>
</organism>
<dbReference type="Gene3D" id="1.10.540.10">
    <property type="entry name" value="Acyl-CoA dehydrogenase/oxidase, N-terminal domain"/>
    <property type="match status" value="1"/>
</dbReference>
<accession>A0ABY6Q6M5</accession>
<dbReference type="SUPFAM" id="SSF47203">
    <property type="entry name" value="Acyl-CoA dehydrogenase C-terminal domain-like"/>
    <property type="match status" value="1"/>
</dbReference>
<keyword evidence="4" id="KW-0274">FAD</keyword>
<comment type="similarity">
    <text evidence="2">Belongs to the acyl-CoA dehydrogenase family.</text>
</comment>
<reference evidence="8 9" key="1">
    <citation type="submission" date="2019-02" db="EMBL/GenBank/DDBJ databases">
        <title>Halieaceae_genomes.</title>
        <authorList>
            <person name="Li S.-H."/>
        </authorList>
    </citation>
    <scope>NUCLEOTIDE SEQUENCE [LARGE SCALE GENOMIC DNA]</scope>
    <source>
        <strain evidence="8 9">JH123</strain>
    </source>
</reference>
<evidence type="ECO:0000256" key="3">
    <source>
        <dbReference type="ARBA" id="ARBA00022630"/>
    </source>
</evidence>
<protein>
    <submittedName>
        <fullName evidence="8">Acyl-CoA dehydrogenase</fullName>
    </submittedName>
</protein>
<keyword evidence="5" id="KW-0560">Oxidoreductase</keyword>
<gene>
    <name evidence="8" type="ORF">E0F26_07245</name>
</gene>
<dbReference type="Pfam" id="PF02771">
    <property type="entry name" value="Acyl-CoA_dh_N"/>
    <property type="match status" value="1"/>
</dbReference>
<evidence type="ECO:0000256" key="2">
    <source>
        <dbReference type="ARBA" id="ARBA00009347"/>
    </source>
</evidence>